<evidence type="ECO:0000256" key="4">
    <source>
        <dbReference type="SAM" id="SignalP"/>
    </source>
</evidence>
<feature type="signal peptide" evidence="4">
    <location>
        <begin position="1"/>
        <end position="23"/>
    </location>
</feature>
<gene>
    <name evidence="6" type="ORF">RJ641_013193</name>
</gene>
<dbReference type="Pfam" id="PF00011">
    <property type="entry name" value="HSP20"/>
    <property type="match status" value="1"/>
</dbReference>
<dbReference type="InterPro" id="IPR008978">
    <property type="entry name" value="HSP20-like_chaperone"/>
</dbReference>
<sequence>MASKVHFMGVILILALALLPAKALMPYTRPLFDMMLPPEDPFRILEQSPLTIPRSAEPLALARADWKETSNAHIITIDVPGIKKQDIKMEIEENRVLRISGERKAEEEVEGEKWHRAERVSGKFWRQFRVPGNADLDGIKARLEDGVLTVTVPKLAEEKKRQPKVIDIVADANSSAGQDIKASKADL</sequence>
<dbReference type="CDD" id="cd06472">
    <property type="entry name" value="ACD_ScHsp26_like"/>
    <property type="match status" value="1"/>
</dbReference>
<comment type="caution">
    <text evidence="6">The sequence shown here is derived from an EMBL/GenBank/DDBJ whole genome shotgun (WGS) entry which is preliminary data.</text>
</comment>
<keyword evidence="4" id="KW-0732">Signal</keyword>
<dbReference type="EMBL" id="JBAMMX010000002">
    <property type="protein sequence ID" value="KAK6945649.1"/>
    <property type="molecule type" value="Genomic_DNA"/>
</dbReference>
<protein>
    <submittedName>
        <fullName evidence="6">Alpha crystallin/Hsp20 domain</fullName>
    </submittedName>
</protein>
<keyword evidence="7" id="KW-1185">Reference proteome</keyword>
<name>A0AAN8W9J6_9MAGN</name>
<evidence type="ECO:0000259" key="5">
    <source>
        <dbReference type="PROSITE" id="PS01031"/>
    </source>
</evidence>
<evidence type="ECO:0000256" key="2">
    <source>
        <dbReference type="PROSITE-ProRule" id="PRU00285"/>
    </source>
</evidence>
<evidence type="ECO:0000313" key="6">
    <source>
        <dbReference type="EMBL" id="KAK6945649.1"/>
    </source>
</evidence>
<feature type="domain" description="SHSP" evidence="5">
    <location>
        <begin position="55"/>
        <end position="171"/>
    </location>
</feature>
<dbReference type="InterPro" id="IPR002068">
    <property type="entry name" value="A-crystallin/Hsp20_dom"/>
</dbReference>
<evidence type="ECO:0000256" key="1">
    <source>
        <dbReference type="ARBA" id="ARBA00023016"/>
    </source>
</evidence>
<reference evidence="6 7" key="1">
    <citation type="submission" date="2023-12" db="EMBL/GenBank/DDBJ databases">
        <title>A high-quality genome assembly for Dillenia turbinata (Dilleniales).</title>
        <authorList>
            <person name="Chanderbali A."/>
        </authorList>
    </citation>
    <scope>NUCLEOTIDE SEQUENCE [LARGE SCALE GENOMIC DNA]</scope>
    <source>
        <strain evidence="6">LSX21</strain>
        <tissue evidence="6">Leaf</tissue>
    </source>
</reference>
<dbReference type="Proteomes" id="UP001370490">
    <property type="component" value="Unassembled WGS sequence"/>
</dbReference>
<dbReference type="SUPFAM" id="SSF49764">
    <property type="entry name" value="HSP20-like chaperones"/>
    <property type="match status" value="1"/>
</dbReference>
<organism evidence="6 7">
    <name type="scientific">Dillenia turbinata</name>
    <dbReference type="NCBI Taxonomy" id="194707"/>
    <lineage>
        <taxon>Eukaryota</taxon>
        <taxon>Viridiplantae</taxon>
        <taxon>Streptophyta</taxon>
        <taxon>Embryophyta</taxon>
        <taxon>Tracheophyta</taxon>
        <taxon>Spermatophyta</taxon>
        <taxon>Magnoliopsida</taxon>
        <taxon>eudicotyledons</taxon>
        <taxon>Gunneridae</taxon>
        <taxon>Pentapetalae</taxon>
        <taxon>Dilleniales</taxon>
        <taxon>Dilleniaceae</taxon>
        <taxon>Dillenia</taxon>
    </lineage>
</organism>
<dbReference type="AlphaFoldDB" id="A0AAN8W9J6"/>
<evidence type="ECO:0000313" key="7">
    <source>
        <dbReference type="Proteomes" id="UP001370490"/>
    </source>
</evidence>
<proteinExistence type="inferred from homology"/>
<comment type="similarity">
    <text evidence="2 3">Belongs to the small heat shock protein (HSP20) family.</text>
</comment>
<dbReference type="Gene3D" id="2.60.40.790">
    <property type="match status" value="1"/>
</dbReference>
<accession>A0AAN8W9J6</accession>
<dbReference type="PANTHER" id="PTHR11527">
    <property type="entry name" value="HEAT-SHOCK PROTEIN 20 FAMILY MEMBER"/>
    <property type="match status" value="1"/>
</dbReference>
<evidence type="ECO:0000256" key="3">
    <source>
        <dbReference type="RuleBase" id="RU003616"/>
    </source>
</evidence>
<dbReference type="PROSITE" id="PS01031">
    <property type="entry name" value="SHSP"/>
    <property type="match status" value="1"/>
</dbReference>
<feature type="chain" id="PRO_5042879984" evidence="4">
    <location>
        <begin position="24"/>
        <end position="187"/>
    </location>
</feature>
<keyword evidence="1" id="KW-0346">Stress response</keyword>
<dbReference type="InterPro" id="IPR031107">
    <property type="entry name" value="Small_HSP"/>
</dbReference>